<dbReference type="EMBL" id="NGLE01000006">
    <property type="protein sequence ID" value="OTO02772.1"/>
    <property type="molecule type" value="Genomic_DNA"/>
</dbReference>
<reference evidence="6" key="1">
    <citation type="submission" date="2017-05" db="EMBL/GenBank/DDBJ databases">
        <title>The Genome Sequence of Enterococcus sp. 4G2_DIV0659.</title>
        <authorList>
            <consortium name="The Broad Institute Genomics Platform"/>
            <consortium name="The Broad Institute Genomic Center for Infectious Diseases"/>
            <person name="Earl A."/>
            <person name="Manson A."/>
            <person name="Schwartman J."/>
            <person name="Gilmore M."/>
            <person name="Abouelleil A."/>
            <person name="Cao P."/>
            <person name="Chapman S."/>
            <person name="Cusick C."/>
            <person name="Shea T."/>
            <person name="Young S."/>
            <person name="Neafsey D."/>
            <person name="Nusbaum C."/>
            <person name="Birren B."/>
        </authorList>
    </citation>
    <scope>NUCLEOTIDE SEQUENCE [LARGE SCALE GENOMIC DNA]</scope>
    <source>
        <strain evidence="6">4G2_DIV0659</strain>
    </source>
</reference>
<keyword evidence="2" id="KW-0472">Membrane</keyword>
<dbReference type="Pfam" id="PF18202">
    <property type="entry name" value="TQ"/>
    <property type="match status" value="1"/>
</dbReference>
<dbReference type="STRING" id="1834181.A5880_003168"/>
<organism evidence="6">
    <name type="scientific">Candidatus Enterococcus mansonii</name>
    <dbReference type="NCBI Taxonomy" id="1834181"/>
    <lineage>
        <taxon>Bacteria</taxon>
        <taxon>Bacillati</taxon>
        <taxon>Bacillota</taxon>
        <taxon>Bacilli</taxon>
        <taxon>Lactobacillales</taxon>
        <taxon>Enterococcaceae</taxon>
        <taxon>Enterococcus</taxon>
    </lineage>
</organism>
<comment type="caution">
    <text evidence="6">The sequence shown here is derived from an EMBL/GenBank/DDBJ whole genome shotgun (WGS) entry which is preliminary data.</text>
</comment>
<evidence type="ECO:0008006" key="8">
    <source>
        <dbReference type="Google" id="ProtNLM"/>
    </source>
</evidence>
<feature type="transmembrane region" description="Helical" evidence="2">
    <location>
        <begin position="838"/>
        <end position="856"/>
    </location>
</feature>
<evidence type="ECO:0000259" key="3">
    <source>
        <dbReference type="Pfam" id="PF17802"/>
    </source>
</evidence>
<evidence type="ECO:0000313" key="6">
    <source>
        <dbReference type="EMBL" id="OTO02772.1"/>
    </source>
</evidence>
<dbReference type="OrthoDB" id="2216808at2"/>
<evidence type="ECO:0000313" key="7">
    <source>
        <dbReference type="Proteomes" id="UP000195139"/>
    </source>
</evidence>
<dbReference type="NCBIfam" id="TIGR01167">
    <property type="entry name" value="LPXTG_anchor"/>
    <property type="match status" value="1"/>
</dbReference>
<name>A0A2C9XFM7_9ENTE</name>
<evidence type="ECO:0000256" key="1">
    <source>
        <dbReference type="SAM" id="MobiDB-lite"/>
    </source>
</evidence>
<feature type="region of interest" description="Disordered" evidence="1">
    <location>
        <begin position="36"/>
        <end position="65"/>
    </location>
</feature>
<reference evidence="5 7" key="2">
    <citation type="submission" date="2018-07" db="EMBL/GenBank/DDBJ databases">
        <title>The Genome Sequence of Enterococcus sp. DIV0659b.</title>
        <authorList>
            <consortium name="The Broad Institute Genomics Platform"/>
            <consortium name="The Broad Institute Genomic Center for Infectious Diseases"/>
            <person name="Earl A."/>
            <person name="Manson A."/>
            <person name="Schwartman J."/>
            <person name="Gilmore M."/>
            <person name="Abouelleil A."/>
            <person name="Cao P."/>
            <person name="Chapman S."/>
            <person name="Cusick C."/>
            <person name="Shea T."/>
            <person name="Young S."/>
            <person name="Neafsey D."/>
            <person name="Nusbaum C."/>
            <person name="Birren B."/>
        </authorList>
    </citation>
    <scope>NUCLEOTIDE SEQUENCE [LARGE SCALE GENOMIC DNA]</scope>
    <source>
        <strain evidence="5 7">4G2_DIV0659</strain>
    </source>
</reference>
<evidence type="ECO:0000256" key="2">
    <source>
        <dbReference type="SAM" id="Phobius"/>
    </source>
</evidence>
<keyword evidence="2" id="KW-0812">Transmembrane</keyword>
<dbReference type="Gene3D" id="2.60.40.10">
    <property type="entry name" value="Immunoglobulins"/>
    <property type="match status" value="3"/>
</dbReference>
<sequence>MKKKELHKKISKGVTYLSLMTLLSPIVLQGRQVFAESTSSSESTEESETPSSKETTTDTEKEGMTVGDLNIQLPTMESLSPETPVFSKDENGKMYQVGQTEDGRIIQSSAVTNPLLRGIGNVQGEIIRITIAGVLYEGIKITVDGKGALCIDQHLRAPFEPNVPYDNGSPYENNGALAILSYGAYGPLNPNPTDEEILLTEIALRNWLTGKLTPSEAVSNSHPYIADLIEKAKNGDFIIQSFEFNKHNLESTIVGNEQVSEVIKTSGSKENYVSIPVPQGVTLTNITTGQKVTNGNAKVYGGQSFKMSAPLSYNQKYNSGNLMAAFGKPAAIVFTPFDVGYQRLMQGKFDDPQEVAPISVNFFAREGQLQIGKQDQVTKQMVPNTTYTGTIGSDKVTFTTGADGWAPISEKYIDGTPYNLVETAVPAGYTLDQTPITGTIKAAETTKITQQNNHQKAVVTWEKEKEVFDAEETALKGTPVYKDIPLEGAEFTNKNNNDTTAPDQETVLTPAGEYLDTMVTDAEGKGKSVIPFVNGEQNEYVFDETNEPENYRQFEPVTFNVPYEVSTVDVATYDLGIFKNELKTGEIDFNKKSDLDLSSLLNITGAKIHVEGLSENTKDVNFTFTTSAETNKLKLKEGQYRFSEVEYPDGWTISPNQPHSMIVEVKDNTKSTINWENTKIPMKITTLFATVDGKKVIDPTKDNKLEDTVKATDAWINTPMTFYTEFVAVKYNNGVIINQRVVGTDETDKTFKEKNEEFKVPLDLKKDTLKEGEALVATHVAKDKDGNVIAEETDLYNKDQTVVTETAKVPETPKKIVTPSTPAKTGSLPSTGETIQSTIMMIGFTIAAAVAYLFVYKKAETDNVA</sequence>
<evidence type="ECO:0000313" key="5">
    <source>
        <dbReference type="EMBL" id="MEI5995622.1"/>
    </source>
</evidence>
<keyword evidence="2" id="KW-1133">Transmembrane helix</keyword>
<dbReference type="Pfam" id="PF17802">
    <property type="entry name" value="SpaA"/>
    <property type="match status" value="1"/>
</dbReference>
<evidence type="ECO:0000259" key="4">
    <source>
        <dbReference type="Pfam" id="PF18202"/>
    </source>
</evidence>
<dbReference type="EMBL" id="NGLE02000002">
    <property type="protein sequence ID" value="MEI5995622.1"/>
    <property type="molecule type" value="Genomic_DNA"/>
</dbReference>
<protein>
    <recommendedName>
        <fullName evidence="8">Gram-positive cocci surface proteins LPxTG domain-containing protein</fullName>
    </recommendedName>
</protein>
<accession>A0A2C9XFM7</accession>
<proteinExistence type="predicted"/>
<keyword evidence="7" id="KW-1185">Reference proteome</keyword>
<feature type="domain" description="SpaA-like prealbumin fold" evidence="3">
    <location>
        <begin position="367"/>
        <end position="453"/>
    </location>
</feature>
<dbReference type="RefSeq" id="WP_086332005.1">
    <property type="nucleotide sequence ID" value="NZ_NGLE02000002.1"/>
</dbReference>
<feature type="domain" description="T-Q ester bond containing" evidence="4">
    <location>
        <begin position="683"/>
        <end position="803"/>
    </location>
</feature>
<dbReference type="AlphaFoldDB" id="A0A2C9XFM7"/>
<dbReference type="Proteomes" id="UP000195139">
    <property type="component" value="Unassembled WGS sequence"/>
</dbReference>
<dbReference type="InterPro" id="IPR041033">
    <property type="entry name" value="SpaA_PFL_dom_1"/>
</dbReference>
<dbReference type="InterPro" id="IPR041100">
    <property type="entry name" value="TQ"/>
</dbReference>
<gene>
    <name evidence="6" type="ORF">A5880_003168</name>
    <name evidence="5" type="ORF">A5880_003213</name>
</gene>
<dbReference type="InterPro" id="IPR013783">
    <property type="entry name" value="Ig-like_fold"/>
</dbReference>